<keyword evidence="8" id="KW-1185">Reference proteome</keyword>
<dbReference type="PANTHER" id="PTHR43396:SF3">
    <property type="entry name" value="FLAVOHEMOPROTEIN"/>
    <property type="match status" value="1"/>
</dbReference>
<protein>
    <submittedName>
        <fullName evidence="7">Hemin receptor</fullName>
    </submittedName>
</protein>
<gene>
    <name evidence="7" type="ORF">C2869_03270</name>
</gene>
<dbReference type="GO" id="GO:0071500">
    <property type="term" value="P:cellular response to nitrosative stress"/>
    <property type="evidence" value="ECO:0007669"/>
    <property type="project" value="TreeGrafter"/>
</dbReference>
<dbReference type="GO" id="GO:0046872">
    <property type="term" value="F:metal ion binding"/>
    <property type="evidence" value="ECO:0007669"/>
    <property type="project" value="UniProtKB-KW"/>
</dbReference>
<proteinExistence type="inferred from homology"/>
<dbReference type="GO" id="GO:0019825">
    <property type="term" value="F:oxygen binding"/>
    <property type="evidence" value="ECO:0007669"/>
    <property type="project" value="InterPro"/>
</dbReference>
<keyword evidence="2 5" id="KW-0561">Oxygen transport</keyword>
<dbReference type="PRINTS" id="PR01907">
    <property type="entry name" value="WORMGLOBIN"/>
</dbReference>
<feature type="domain" description="Globin" evidence="6">
    <location>
        <begin position="1"/>
        <end position="135"/>
    </location>
</feature>
<dbReference type="OrthoDB" id="9801223at2"/>
<dbReference type="PANTHER" id="PTHR43396">
    <property type="entry name" value="FLAVOHEMOPROTEIN"/>
    <property type="match status" value="1"/>
</dbReference>
<dbReference type="RefSeq" id="WP_108601589.1">
    <property type="nucleotide sequence ID" value="NZ_CP026604.1"/>
</dbReference>
<keyword evidence="3" id="KW-0479">Metal-binding</keyword>
<accession>A0A2S0VMR3</accession>
<dbReference type="GO" id="GO:0046210">
    <property type="term" value="P:nitric oxide catabolic process"/>
    <property type="evidence" value="ECO:0007669"/>
    <property type="project" value="TreeGrafter"/>
</dbReference>
<dbReference type="PROSITE" id="PS01033">
    <property type="entry name" value="GLOBIN"/>
    <property type="match status" value="1"/>
</dbReference>
<dbReference type="AlphaFoldDB" id="A0A2S0VMR3"/>
<keyword evidence="5" id="KW-0813">Transport</keyword>
<evidence type="ECO:0000256" key="5">
    <source>
        <dbReference type="RuleBase" id="RU000356"/>
    </source>
</evidence>
<dbReference type="InterPro" id="IPR009050">
    <property type="entry name" value="Globin-like_sf"/>
</dbReference>
<keyword evidence="1 5" id="KW-0349">Heme</keyword>
<reference evidence="7 8" key="1">
    <citation type="submission" date="2018-01" db="EMBL/GenBank/DDBJ databases">
        <title>Genome sequence of a Cantenovulum-like bacteria.</title>
        <authorList>
            <person name="Tan W.R."/>
            <person name="Lau N.-S."/>
            <person name="Go F."/>
            <person name="Amirul A.-A.A."/>
        </authorList>
    </citation>
    <scope>NUCLEOTIDE SEQUENCE [LARGE SCALE GENOMIC DNA]</scope>
    <source>
        <strain evidence="7 8">CCB-QB4</strain>
    </source>
</reference>
<evidence type="ECO:0000256" key="2">
    <source>
        <dbReference type="ARBA" id="ARBA00022621"/>
    </source>
</evidence>
<organism evidence="7 8">
    <name type="scientific">Saccharobesus litoralis</name>
    <dbReference type="NCBI Taxonomy" id="2172099"/>
    <lineage>
        <taxon>Bacteria</taxon>
        <taxon>Pseudomonadati</taxon>
        <taxon>Pseudomonadota</taxon>
        <taxon>Gammaproteobacteria</taxon>
        <taxon>Alteromonadales</taxon>
        <taxon>Alteromonadaceae</taxon>
        <taxon>Saccharobesus</taxon>
    </lineage>
</organism>
<dbReference type="EMBL" id="CP026604">
    <property type="protein sequence ID" value="AWB65513.1"/>
    <property type="molecule type" value="Genomic_DNA"/>
</dbReference>
<dbReference type="InterPro" id="IPR000971">
    <property type="entry name" value="Globin"/>
</dbReference>
<dbReference type="GO" id="GO:0071949">
    <property type="term" value="F:FAD binding"/>
    <property type="evidence" value="ECO:0007669"/>
    <property type="project" value="TreeGrafter"/>
</dbReference>
<evidence type="ECO:0000256" key="1">
    <source>
        <dbReference type="ARBA" id="ARBA00022617"/>
    </source>
</evidence>
<evidence type="ECO:0000259" key="6">
    <source>
        <dbReference type="PROSITE" id="PS01033"/>
    </source>
</evidence>
<evidence type="ECO:0000313" key="8">
    <source>
        <dbReference type="Proteomes" id="UP000244441"/>
    </source>
</evidence>
<dbReference type="Pfam" id="PF00042">
    <property type="entry name" value="Globin"/>
    <property type="match status" value="1"/>
</dbReference>
<name>A0A2S0VMR3_9ALTE</name>
<keyword evidence="4" id="KW-0408">Iron</keyword>
<sequence>MKENQVKLVQESFSKVVPIAEQAAELFYGKLFEIAPQVKPMFKSTDMKEQGKKLMQTIGLAVNGLSNLESIVPVVQQLGVKHIDYGVKDEHFPIVAEALLWTLEQGLGDAWNEEVKGAWVEAYTVLANTMIDAMNEARAAQEAPKGGFFTKLKGMFA</sequence>
<dbReference type="InterPro" id="IPR012292">
    <property type="entry name" value="Globin/Proto"/>
</dbReference>
<comment type="similarity">
    <text evidence="5">Belongs to the globin family.</text>
</comment>
<dbReference type="Proteomes" id="UP000244441">
    <property type="component" value="Chromosome"/>
</dbReference>
<dbReference type="SUPFAM" id="SSF46458">
    <property type="entry name" value="Globin-like"/>
    <property type="match status" value="1"/>
</dbReference>
<evidence type="ECO:0000313" key="7">
    <source>
        <dbReference type="EMBL" id="AWB65513.1"/>
    </source>
</evidence>
<evidence type="ECO:0000256" key="4">
    <source>
        <dbReference type="ARBA" id="ARBA00023004"/>
    </source>
</evidence>
<dbReference type="GO" id="GO:0005344">
    <property type="term" value="F:oxygen carrier activity"/>
    <property type="evidence" value="ECO:0007669"/>
    <property type="project" value="UniProtKB-KW"/>
</dbReference>
<dbReference type="CDD" id="cd12131">
    <property type="entry name" value="HGbI-like"/>
    <property type="match status" value="1"/>
</dbReference>
<dbReference type="KEGG" id="cate:C2869_03270"/>
<keyword evidence="7" id="KW-0675">Receptor</keyword>
<dbReference type="GO" id="GO:0020037">
    <property type="term" value="F:heme binding"/>
    <property type="evidence" value="ECO:0007669"/>
    <property type="project" value="InterPro"/>
</dbReference>
<evidence type="ECO:0000256" key="3">
    <source>
        <dbReference type="ARBA" id="ARBA00022723"/>
    </source>
</evidence>
<dbReference type="GO" id="GO:0008941">
    <property type="term" value="F:nitric oxide dioxygenase NAD(P)H activity"/>
    <property type="evidence" value="ECO:0007669"/>
    <property type="project" value="TreeGrafter"/>
</dbReference>
<dbReference type="Gene3D" id="1.10.490.10">
    <property type="entry name" value="Globins"/>
    <property type="match status" value="1"/>
</dbReference>